<dbReference type="Pfam" id="PF06863">
    <property type="entry name" value="DUF1254"/>
    <property type="match status" value="1"/>
</dbReference>
<evidence type="ECO:0000259" key="2">
    <source>
        <dbReference type="Pfam" id="PF06863"/>
    </source>
</evidence>
<dbReference type="Gene3D" id="2.60.120.600">
    <property type="entry name" value="Domain of unknown function DUF1214, C-terminal domain"/>
    <property type="match status" value="1"/>
</dbReference>
<dbReference type="EMBL" id="QPJK01000004">
    <property type="protein sequence ID" value="RCW71726.1"/>
    <property type="molecule type" value="Genomic_DNA"/>
</dbReference>
<dbReference type="RefSeq" id="WP_114468908.1">
    <property type="nucleotide sequence ID" value="NZ_QPJK01000004.1"/>
</dbReference>
<dbReference type="InterPro" id="IPR037050">
    <property type="entry name" value="DUF1254_sf"/>
</dbReference>
<comment type="caution">
    <text evidence="3">The sequence shown here is derived from an EMBL/GenBank/DDBJ whole genome shotgun (WGS) entry which is preliminary data.</text>
</comment>
<accession>A0A368XX65</accession>
<reference evidence="3 4" key="1">
    <citation type="submission" date="2018-07" db="EMBL/GenBank/DDBJ databases">
        <title>Genomic Encyclopedia of Type Strains, Phase IV (KMG-IV): sequencing the most valuable type-strain genomes for metagenomic binning, comparative biology and taxonomic classification.</title>
        <authorList>
            <person name="Goeker M."/>
        </authorList>
    </citation>
    <scope>NUCLEOTIDE SEQUENCE [LARGE SCALE GENOMIC DNA]</scope>
    <source>
        <strain evidence="3 4">DSM 21634</strain>
    </source>
</reference>
<dbReference type="PANTHER" id="PTHR36509:SF2">
    <property type="entry name" value="BLL3101 PROTEIN"/>
    <property type="match status" value="1"/>
</dbReference>
<evidence type="ECO:0000313" key="3">
    <source>
        <dbReference type="EMBL" id="RCW71726.1"/>
    </source>
</evidence>
<keyword evidence="4" id="KW-1185">Reference proteome</keyword>
<dbReference type="InterPro" id="IPR010679">
    <property type="entry name" value="DUF1254"/>
</dbReference>
<organism evidence="3 4">
    <name type="scientific">Pseudorhodoferax soli</name>
    <dbReference type="NCBI Taxonomy" id="545864"/>
    <lineage>
        <taxon>Bacteria</taxon>
        <taxon>Pseudomonadati</taxon>
        <taxon>Pseudomonadota</taxon>
        <taxon>Betaproteobacteria</taxon>
        <taxon>Burkholderiales</taxon>
        <taxon>Comamonadaceae</taxon>
    </lineage>
</organism>
<dbReference type="InterPro" id="IPR010621">
    <property type="entry name" value="DUF1214"/>
</dbReference>
<dbReference type="Proteomes" id="UP000252884">
    <property type="component" value="Unassembled WGS sequence"/>
</dbReference>
<evidence type="ECO:0000313" key="4">
    <source>
        <dbReference type="Proteomes" id="UP000252884"/>
    </source>
</evidence>
<dbReference type="Gene3D" id="2.60.40.1610">
    <property type="entry name" value="Domain of unknown function DUF1254"/>
    <property type="match status" value="1"/>
</dbReference>
<dbReference type="Pfam" id="PF06742">
    <property type="entry name" value="DUF1214"/>
    <property type="match status" value="1"/>
</dbReference>
<dbReference type="InterPro" id="IPR037049">
    <property type="entry name" value="DUF1214_C_sf"/>
</dbReference>
<feature type="domain" description="DUF1214" evidence="1">
    <location>
        <begin position="298"/>
        <end position="406"/>
    </location>
</feature>
<feature type="domain" description="DUF1254" evidence="2">
    <location>
        <begin position="54"/>
        <end position="185"/>
    </location>
</feature>
<dbReference type="PANTHER" id="PTHR36509">
    <property type="entry name" value="BLL3101 PROTEIN"/>
    <property type="match status" value="1"/>
</dbReference>
<gene>
    <name evidence="3" type="ORF">DES41_104546</name>
</gene>
<evidence type="ECO:0008006" key="5">
    <source>
        <dbReference type="Google" id="ProtNLM"/>
    </source>
</evidence>
<proteinExistence type="predicted"/>
<dbReference type="AlphaFoldDB" id="A0A368XX65"/>
<dbReference type="OrthoDB" id="104565at2"/>
<protein>
    <recommendedName>
        <fullName evidence="5">DUF1254 domain-containing protein</fullName>
    </recommendedName>
</protein>
<evidence type="ECO:0000259" key="1">
    <source>
        <dbReference type="Pfam" id="PF06742"/>
    </source>
</evidence>
<name>A0A368XX65_9BURK</name>
<dbReference type="SUPFAM" id="SSF160935">
    <property type="entry name" value="VPA0735-like"/>
    <property type="match status" value="1"/>
</dbReference>
<sequence>MTTSLPHASDGADAAVVQTLPLFEMMRMRAATTARRHPRHGFAGEGRASAMRWVNQFTHTHRRLGPDDREVVSPNNDTVYSNAWLDLSAGPVVIDSPDMGERYWTLGLLDAWTNPFAYVGRRATGNRPQRTLVHGPSWLGTVPAGITQVIAAPGDDVWLIGRILVDDDGPDAAQVRALQAQLRMERLDGSDAAMRVDTGLDAADTGVPDPQLYSATVATALQRNPPPPGERLLWPPATPEALAGALPAVYARLRADQQPHALGGGWAIPVLVRTHWGDDLRSRARIARNFIGALGMDEAMYPTAEVDVDGAALHGGRRYALTFAPGAGPRVGAFWSLTMYRRSDCLFVANPIARYSIGDRTPGLRHAPDGSLTIRLQADDPGPDANWLPAPRDEAFYVVLRLYQPHADHLEQRFTYPPIRPV</sequence>